<dbReference type="Pfam" id="PF02678">
    <property type="entry name" value="Pirin"/>
    <property type="match status" value="1"/>
</dbReference>
<reference evidence="6 7" key="1">
    <citation type="submission" date="2016-12" db="EMBL/GenBank/DDBJ databases">
        <title>Draft genome sequences of strains Salinicola socius SMB35, Salinicola sp. MH3R3-1 and Chromohalobacter sp. SMB17 from the Verkhnekamsk potash mining region of Russia.</title>
        <authorList>
            <person name="Mavrodi D.V."/>
            <person name="Olsson B.E."/>
            <person name="Korsakova E.S."/>
            <person name="Pyankova A."/>
            <person name="Mavrodi O.V."/>
            <person name="Plotnikova E.G."/>
        </authorList>
    </citation>
    <scope>NUCLEOTIDE SEQUENCE [LARGE SCALE GENOMIC DNA]</scope>
    <source>
        <strain evidence="6 7">SMB35</strain>
    </source>
</reference>
<protein>
    <submittedName>
        <fullName evidence="6">Quercetin 2,3-dioxygenase</fullName>
    </submittedName>
</protein>
<dbReference type="GO" id="GO:0051213">
    <property type="term" value="F:dioxygenase activity"/>
    <property type="evidence" value="ECO:0007669"/>
    <property type="project" value="UniProtKB-KW"/>
</dbReference>
<dbReference type="RefSeq" id="WP_075569673.1">
    <property type="nucleotide sequence ID" value="NZ_MSDO01000009.1"/>
</dbReference>
<dbReference type="InterPro" id="IPR012093">
    <property type="entry name" value="Pirin"/>
</dbReference>
<evidence type="ECO:0000256" key="3">
    <source>
        <dbReference type="RuleBase" id="RU003457"/>
    </source>
</evidence>
<feature type="binding site" evidence="2">
    <location>
        <position position="106"/>
    </location>
    <ligand>
        <name>Fe cation</name>
        <dbReference type="ChEBI" id="CHEBI:24875"/>
    </ligand>
</feature>
<dbReference type="CDD" id="cd02247">
    <property type="entry name" value="cupin_pirin_C"/>
    <property type="match status" value="1"/>
</dbReference>
<keyword evidence="6" id="KW-0223">Dioxygenase</keyword>
<dbReference type="CDD" id="cd02909">
    <property type="entry name" value="cupin_pirin_N"/>
    <property type="match status" value="1"/>
</dbReference>
<keyword evidence="2" id="KW-0479">Metal-binding</keyword>
<organism evidence="6 7">
    <name type="scientific">Salinicola socius</name>
    <dbReference type="NCBI Taxonomy" id="404433"/>
    <lineage>
        <taxon>Bacteria</taxon>
        <taxon>Pseudomonadati</taxon>
        <taxon>Pseudomonadota</taxon>
        <taxon>Gammaproteobacteria</taxon>
        <taxon>Oceanospirillales</taxon>
        <taxon>Halomonadaceae</taxon>
        <taxon>Salinicola</taxon>
    </lineage>
</organism>
<dbReference type="STRING" id="404433.BTW07_08255"/>
<dbReference type="PIRSF" id="PIRSF006232">
    <property type="entry name" value="Pirin"/>
    <property type="match status" value="1"/>
</dbReference>
<evidence type="ECO:0000313" key="7">
    <source>
        <dbReference type="Proteomes" id="UP000186878"/>
    </source>
</evidence>
<dbReference type="GO" id="GO:0046872">
    <property type="term" value="F:metal ion binding"/>
    <property type="evidence" value="ECO:0007669"/>
    <property type="project" value="UniProtKB-KW"/>
</dbReference>
<gene>
    <name evidence="6" type="ORF">BTW07_08255</name>
</gene>
<dbReference type="InterPro" id="IPR053186">
    <property type="entry name" value="QDO-related"/>
</dbReference>
<dbReference type="PANTHER" id="PTHR43594:SF1">
    <property type="entry name" value="QUERCETIN 2,3-DIOXYGENASE PA2418-RELATED"/>
    <property type="match status" value="1"/>
</dbReference>
<proteinExistence type="inferred from homology"/>
<feature type="binding site" evidence="2">
    <location>
        <position position="62"/>
    </location>
    <ligand>
        <name>Fe cation</name>
        <dbReference type="ChEBI" id="CHEBI:24875"/>
    </ligand>
</feature>
<dbReference type="Gene3D" id="2.60.120.10">
    <property type="entry name" value="Jelly Rolls"/>
    <property type="match status" value="2"/>
</dbReference>
<dbReference type="InterPro" id="IPR011051">
    <property type="entry name" value="RmlC_Cupin_sf"/>
</dbReference>
<dbReference type="EMBL" id="MSDO01000009">
    <property type="protein sequence ID" value="OLO04774.1"/>
    <property type="molecule type" value="Genomic_DNA"/>
</dbReference>
<feature type="binding site" evidence="2">
    <location>
        <position position="64"/>
    </location>
    <ligand>
        <name>Fe cation</name>
        <dbReference type="ChEBI" id="CHEBI:24875"/>
    </ligand>
</feature>
<feature type="binding site" evidence="2">
    <location>
        <position position="108"/>
    </location>
    <ligand>
        <name>Fe cation</name>
        <dbReference type="ChEBI" id="CHEBI:24875"/>
    </ligand>
</feature>
<dbReference type="InterPro" id="IPR014710">
    <property type="entry name" value="RmlC-like_jellyroll"/>
</dbReference>
<keyword evidence="2" id="KW-0408">Iron</keyword>
<comment type="cofactor">
    <cofactor evidence="2">
        <name>Fe cation</name>
        <dbReference type="ChEBI" id="CHEBI:24875"/>
    </cofactor>
    <text evidence="2">Binds 1 Fe cation per subunit.</text>
</comment>
<dbReference type="InterPro" id="IPR008778">
    <property type="entry name" value="Pirin_C_dom"/>
</dbReference>
<dbReference type="SUPFAM" id="SSF51182">
    <property type="entry name" value="RmlC-like cupins"/>
    <property type="match status" value="1"/>
</dbReference>
<comment type="caution">
    <text evidence="6">The sequence shown here is derived from an EMBL/GenBank/DDBJ whole genome shotgun (WGS) entry which is preliminary data.</text>
</comment>
<evidence type="ECO:0000256" key="1">
    <source>
        <dbReference type="ARBA" id="ARBA00008416"/>
    </source>
</evidence>
<accession>A0A1Q8STM6</accession>
<evidence type="ECO:0000259" key="5">
    <source>
        <dbReference type="Pfam" id="PF05726"/>
    </source>
</evidence>
<feature type="domain" description="Pirin N-terminal" evidence="4">
    <location>
        <begin position="31"/>
        <end position="128"/>
    </location>
</feature>
<dbReference type="OrthoDB" id="9780903at2"/>
<evidence type="ECO:0000256" key="2">
    <source>
        <dbReference type="PIRSR" id="PIRSR006232-1"/>
    </source>
</evidence>
<dbReference type="Proteomes" id="UP000186878">
    <property type="component" value="Unassembled WGS sequence"/>
</dbReference>
<keyword evidence="7" id="KW-1185">Reference proteome</keyword>
<name>A0A1Q8STM6_9GAMM</name>
<dbReference type="PANTHER" id="PTHR43594">
    <property type="entry name" value="QUERCETIN 2,3-DIOXYGENASE"/>
    <property type="match status" value="1"/>
</dbReference>
<feature type="domain" description="Pirin C-terminal" evidence="5">
    <location>
        <begin position="183"/>
        <end position="285"/>
    </location>
</feature>
<evidence type="ECO:0000259" key="4">
    <source>
        <dbReference type="Pfam" id="PF02678"/>
    </source>
</evidence>
<dbReference type="InterPro" id="IPR003829">
    <property type="entry name" value="Pirin_N_dom"/>
</dbReference>
<dbReference type="AlphaFoldDB" id="A0A1Q8STM6"/>
<evidence type="ECO:0000313" key="6">
    <source>
        <dbReference type="EMBL" id="OLO04774.1"/>
    </source>
</evidence>
<sequence>MKNITGIYSAPRAHWVGNGFPVRSLFTYDRMGAHHVTPFLMLDYAGPKDFTPATKPRGVGAHPHRGFETVTIVYEGEVEHRDSTGSGGIIGPGDVQWMTAGNGIVHEEFHSPAFTERGGRFEVVQLWVNLAATNKSVPPGYQSLKAAEIPRVELAEGAGQLAVIAGEYAGASGPAQTFSPINVWDLRLNQGGSTTLGVPEDHTTMIVVLSGTVQLNGTEIARDAELALFERAGREILIEANNAAKLLVLTGEPIDEPVVGYGPFVMNSSEEIEDSMRRFQAGQFQAEQVDTVS</sequence>
<keyword evidence="6" id="KW-0560">Oxidoreductase</keyword>
<dbReference type="Pfam" id="PF05726">
    <property type="entry name" value="Pirin_C"/>
    <property type="match status" value="1"/>
</dbReference>
<comment type="similarity">
    <text evidence="1 3">Belongs to the pirin family.</text>
</comment>